<evidence type="ECO:0000313" key="2">
    <source>
        <dbReference type="EMBL" id="GMM54296.1"/>
    </source>
</evidence>
<reference evidence="2 3" key="1">
    <citation type="journal article" date="2023" name="Elife">
        <title>Identification of key yeast species and microbe-microbe interactions impacting larval growth of Drosophila in the wild.</title>
        <authorList>
            <person name="Mure A."/>
            <person name="Sugiura Y."/>
            <person name="Maeda R."/>
            <person name="Honda K."/>
            <person name="Sakurai N."/>
            <person name="Takahashi Y."/>
            <person name="Watada M."/>
            <person name="Katoh T."/>
            <person name="Gotoh A."/>
            <person name="Gotoh Y."/>
            <person name="Taniguchi I."/>
            <person name="Nakamura K."/>
            <person name="Hayashi T."/>
            <person name="Katayama T."/>
            <person name="Uemura T."/>
            <person name="Hattori Y."/>
        </authorList>
    </citation>
    <scope>NUCLEOTIDE SEQUENCE [LARGE SCALE GENOMIC DNA]</scope>
    <source>
        <strain evidence="2 3">KH-74</strain>
    </source>
</reference>
<proteinExistence type="predicted"/>
<accession>A0AAV5RUI1</accession>
<feature type="compositionally biased region" description="Basic and acidic residues" evidence="1">
    <location>
        <begin position="99"/>
        <end position="110"/>
    </location>
</feature>
<evidence type="ECO:0008006" key="4">
    <source>
        <dbReference type="Google" id="ProtNLM"/>
    </source>
</evidence>
<dbReference type="EMBL" id="BTGD01000001">
    <property type="protein sequence ID" value="GMM54296.1"/>
    <property type="molecule type" value="Genomic_DNA"/>
</dbReference>
<name>A0AAV5RUI1_MAUHU</name>
<dbReference type="Proteomes" id="UP001377567">
    <property type="component" value="Unassembled WGS sequence"/>
</dbReference>
<sequence length="338" mass="36923">MAATNKSKNAHSHAGSALMSFKLPNNVITKDDITPLSKHKHKSKGKAKVKAKKAGASAKKGSEVTGSNIADPEEEEREPEIVDSIPTEMKQAYSSATEGSEHGSSDDNNRDGLFSPLGSPMEDDDNELSYFSDEAENLAKFRSAATPLAAAPLSKSDQQVSQMLMNMNSLDFGASDLSMPFNPDTEDSHDDFWKEVKSTNEEAIALPANEHLGQSSAAPSFAYNSPSASPKAQFEAVSLDDFIADDLPATREASHEWNEKLFRESYPTHPVKLLSYRDGDGQLALRTRSLSNSTKNARMCIISKRKNKHKKLMKRAIRRKSGVAEMISTDVGISELML</sequence>
<comment type="caution">
    <text evidence="2">The sequence shown here is derived from an EMBL/GenBank/DDBJ whole genome shotgun (WGS) entry which is preliminary data.</text>
</comment>
<evidence type="ECO:0000256" key="1">
    <source>
        <dbReference type="SAM" id="MobiDB-lite"/>
    </source>
</evidence>
<gene>
    <name evidence="2" type="ORF">DAKH74_009120</name>
</gene>
<dbReference type="AlphaFoldDB" id="A0AAV5RUI1"/>
<protein>
    <recommendedName>
        <fullName evidence="4">CCT domain-containing protein</fullName>
    </recommendedName>
</protein>
<keyword evidence="3" id="KW-1185">Reference proteome</keyword>
<organism evidence="2 3">
    <name type="scientific">Maudiozyma humilis</name>
    <name type="common">Sour dough yeast</name>
    <name type="synonym">Kazachstania humilis</name>
    <dbReference type="NCBI Taxonomy" id="51915"/>
    <lineage>
        <taxon>Eukaryota</taxon>
        <taxon>Fungi</taxon>
        <taxon>Dikarya</taxon>
        <taxon>Ascomycota</taxon>
        <taxon>Saccharomycotina</taxon>
        <taxon>Saccharomycetes</taxon>
        <taxon>Saccharomycetales</taxon>
        <taxon>Saccharomycetaceae</taxon>
        <taxon>Maudiozyma</taxon>
    </lineage>
</organism>
<feature type="compositionally biased region" description="Basic residues" evidence="1">
    <location>
        <begin position="37"/>
        <end position="53"/>
    </location>
</feature>
<feature type="region of interest" description="Disordered" evidence="1">
    <location>
        <begin position="1"/>
        <end position="131"/>
    </location>
</feature>
<evidence type="ECO:0000313" key="3">
    <source>
        <dbReference type="Proteomes" id="UP001377567"/>
    </source>
</evidence>